<feature type="domain" description="Flagellar basal-body/hook protein C-terminal" evidence="4">
    <location>
        <begin position="226"/>
        <end position="270"/>
    </location>
</feature>
<name>A0ABS4S7C8_9BACI</name>
<dbReference type="Proteomes" id="UP001519294">
    <property type="component" value="Unassembled WGS sequence"/>
</dbReference>
<dbReference type="NCBIfam" id="TIGR03506">
    <property type="entry name" value="FlgEFG_subfam"/>
    <property type="match status" value="1"/>
</dbReference>
<dbReference type="Pfam" id="PF06429">
    <property type="entry name" value="Flg_bbr_C"/>
    <property type="match status" value="1"/>
</dbReference>
<comment type="subcellular location">
    <subcellularLocation>
        <location evidence="2">Bacterial flagellum basal body</location>
    </subcellularLocation>
</comment>
<keyword evidence="5" id="KW-0969">Cilium</keyword>
<dbReference type="InterPro" id="IPR037925">
    <property type="entry name" value="FlgE/F/G-like"/>
</dbReference>
<dbReference type="PANTHER" id="PTHR30435:SF19">
    <property type="entry name" value="FLAGELLAR BASAL-BODY ROD PROTEIN FLGG"/>
    <property type="match status" value="1"/>
</dbReference>
<dbReference type="InterPro" id="IPR010930">
    <property type="entry name" value="Flg_bb/hook_C_dom"/>
</dbReference>
<reference evidence="5 6" key="1">
    <citation type="submission" date="2021-03" db="EMBL/GenBank/DDBJ databases">
        <title>Genomic Encyclopedia of Type Strains, Phase IV (KMG-IV): sequencing the most valuable type-strain genomes for metagenomic binning, comparative biology and taxonomic classification.</title>
        <authorList>
            <person name="Goeker M."/>
        </authorList>
    </citation>
    <scope>NUCLEOTIDE SEQUENCE [LARGE SCALE GENOMIC DNA]</scope>
    <source>
        <strain evidence="5 6">DSM 25790</strain>
    </source>
</reference>
<dbReference type="InterPro" id="IPR001444">
    <property type="entry name" value="Flag_bb_rod_N"/>
</dbReference>
<keyword evidence="2" id="KW-0975">Bacterial flagellum</keyword>
<proteinExistence type="inferred from homology"/>
<evidence type="ECO:0000256" key="2">
    <source>
        <dbReference type="RuleBase" id="RU362116"/>
    </source>
</evidence>
<dbReference type="InterPro" id="IPR019776">
    <property type="entry name" value="Flagellar_basal_body_rod_CS"/>
</dbReference>
<sequence length="271" mass="29653">MFRAAVTMNQLQKKIDIIGNNLANSETTGYKSRDANFSSLLFQQIDHMTAPANREGRLTQEGLRIGSGAKLGAINNNNTPGSIMETDRVLDTALLKANHLFPIQVNENGTSETRFTRDGAFYLNPVNHNQDVMLTTKTGDPVLGENGPIVFDKEFDAITIQSTGDIILKRGNQTEQVGRIAVVEAARPQLLEAAGGNTFRLAAGQNQDNIDEIISPQEANVSVLKSNALENSNVDMSKQMSDLLMAQRSYQLNARTISMSDQMSGLINQLR</sequence>
<keyword evidence="5" id="KW-0966">Cell projection</keyword>
<dbReference type="RefSeq" id="WP_226370951.1">
    <property type="nucleotide sequence ID" value="NZ_JAGIKX010000008.1"/>
</dbReference>
<evidence type="ECO:0000259" key="3">
    <source>
        <dbReference type="Pfam" id="PF00460"/>
    </source>
</evidence>
<comment type="caution">
    <text evidence="5">The sequence shown here is derived from an EMBL/GenBank/DDBJ whole genome shotgun (WGS) entry which is preliminary data.</text>
</comment>
<keyword evidence="6" id="KW-1185">Reference proteome</keyword>
<comment type="similarity">
    <text evidence="1 2">Belongs to the flagella basal body rod proteins family.</text>
</comment>
<dbReference type="SUPFAM" id="SSF117143">
    <property type="entry name" value="Flagellar hook protein flgE"/>
    <property type="match status" value="1"/>
</dbReference>
<dbReference type="PANTHER" id="PTHR30435">
    <property type="entry name" value="FLAGELLAR PROTEIN"/>
    <property type="match status" value="1"/>
</dbReference>
<evidence type="ECO:0000313" key="6">
    <source>
        <dbReference type="Proteomes" id="UP001519294"/>
    </source>
</evidence>
<evidence type="ECO:0000256" key="1">
    <source>
        <dbReference type="ARBA" id="ARBA00009677"/>
    </source>
</evidence>
<feature type="domain" description="Flagellar basal body rod protein N-terminal" evidence="3">
    <location>
        <begin position="7"/>
        <end position="31"/>
    </location>
</feature>
<organism evidence="5 6">
    <name type="scientific">Virgibacillus alimentarius</name>
    <dbReference type="NCBI Taxonomy" id="698769"/>
    <lineage>
        <taxon>Bacteria</taxon>
        <taxon>Bacillati</taxon>
        <taxon>Bacillota</taxon>
        <taxon>Bacilli</taxon>
        <taxon>Bacillales</taxon>
        <taxon>Bacillaceae</taxon>
        <taxon>Virgibacillus</taxon>
    </lineage>
</organism>
<dbReference type="Pfam" id="PF00460">
    <property type="entry name" value="Flg_bb_rod"/>
    <property type="match status" value="1"/>
</dbReference>
<gene>
    <name evidence="5" type="ORF">J2Z81_001339</name>
</gene>
<dbReference type="PROSITE" id="PS00588">
    <property type="entry name" value="FLAGELLA_BB_ROD"/>
    <property type="match status" value="1"/>
</dbReference>
<protein>
    <submittedName>
        <fullName evidence="5">Flagellar basal-body rod protein FlgG</fullName>
    </submittedName>
</protein>
<dbReference type="EMBL" id="JAGIKX010000008">
    <property type="protein sequence ID" value="MBP2257391.1"/>
    <property type="molecule type" value="Genomic_DNA"/>
</dbReference>
<accession>A0ABS4S7C8</accession>
<keyword evidence="5" id="KW-0282">Flagellum</keyword>
<dbReference type="InterPro" id="IPR020013">
    <property type="entry name" value="Flagellar_FlgE/F/G"/>
</dbReference>
<evidence type="ECO:0000313" key="5">
    <source>
        <dbReference type="EMBL" id="MBP2257391.1"/>
    </source>
</evidence>
<evidence type="ECO:0000259" key="4">
    <source>
        <dbReference type="Pfam" id="PF06429"/>
    </source>
</evidence>